<dbReference type="Proteomes" id="UP000727907">
    <property type="component" value="Unassembled WGS sequence"/>
</dbReference>
<evidence type="ECO:0000259" key="2">
    <source>
        <dbReference type="Pfam" id="PF03733"/>
    </source>
</evidence>
<organism evidence="3 4">
    <name type="scientific">Reyranella humidisoli</name>
    <dbReference type="NCBI Taxonomy" id="2849149"/>
    <lineage>
        <taxon>Bacteria</taxon>
        <taxon>Pseudomonadati</taxon>
        <taxon>Pseudomonadota</taxon>
        <taxon>Alphaproteobacteria</taxon>
        <taxon>Hyphomicrobiales</taxon>
        <taxon>Reyranellaceae</taxon>
        <taxon>Reyranella</taxon>
    </lineage>
</organism>
<dbReference type="EMBL" id="JAHOPB010000001">
    <property type="protein sequence ID" value="MBU8874630.1"/>
    <property type="molecule type" value="Genomic_DNA"/>
</dbReference>
<evidence type="ECO:0000256" key="1">
    <source>
        <dbReference type="SAM" id="Phobius"/>
    </source>
</evidence>
<proteinExistence type="predicted"/>
<protein>
    <recommendedName>
        <fullName evidence="2">Inner membrane component domain-containing protein</fullName>
    </recommendedName>
</protein>
<name>A0ABS6IJM0_9HYPH</name>
<feature type="transmembrane region" description="Helical" evidence="1">
    <location>
        <begin position="97"/>
        <end position="114"/>
    </location>
</feature>
<feature type="transmembrane region" description="Helical" evidence="1">
    <location>
        <begin position="7"/>
        <end position="25"/>
    </location>
</feature>
<sequence>MRTLGNILWHIPFLGFLTAAFYWLLGLVLTLLVVTAPLGLGLMEFGKFLLAPFGNEMVSKASLNVKQNPVWEAYSTIVMILYLPFGVLFVILNAIQVFALCFSIVGIPVALVIAKSLGTVLNPVNKVCVPSAVAEEMARRNAAVEIDRRRG</sequence>
<evidence type="ECO:0000313" key="3">
    <source>
        <dbReference type="EMBL" id="MBU8874630.1"/>
    </source>
</evidence>
<dbReference type="RefSeq" id="WP_216960506.1">
    <property type="nucleotide sequence ID" value="NZ_JAHOPB010000001.1"/>
</dbReference>
<dbReference type="PANTHER" id="PTHR42903">
    <property type="entry name" value="INNER MEMBRANE PROTEIN YCCF"/>
    <property type="match status" value="1"/>
</dbReference>
<dbReference type="Pfam" id="PF03733">
    <property type="entry name" value="YccF"/>
    <property type="match status" value="1"/>
</dbReference>
<keyword evidence="1" id="KW-0472">Membrane</keyword>
<accession>A0ABS6IJM0</accession>
<gene>
    <name evidence="3" type="ORF">KQ910_12720</name>
</gene>
<dbReference type="InterPro" id="IPR052937">
    <property type="entry name" value="Inner_membrane_protein"/>
</dbReference>
<keyword evidence="4" id="KW-1185">Reference proteome</keyword>
<dbReference type="InterPro" id="IPR005185">
    <property type="entry name" value="YccF"/>
</dbReference>
<reference evidence="3 4" key="1">
    <citation type="submission" date="2021-06" db="EMBL/GenBank/DDBJ databases">
        <authorList>
            <person name="Lee D.H."/>
        </authorList>
    </citation>
    <scope>NUCLEOTIDE SEQUENCE [LARGE SCALE GENOMIC DNA]</scope>
    <source>
        <strain evidence="3 4">MMS21-HV4-11</strain>
    </source>
</reference>
<keyword evidence="1" id="KW-0812">Transmembrane</keyword>
<feature type="domain" description="Inner membrane component" evidence="2">
    <location>
        <begin position="4"/>
        <end position="55"/>
    </location>
</feature>
<dbReference type="PANTHER" id="PTHR42903:SF1">
    <property type="entry name" value="INNER MEMBRANE PROTEIN YCCF"/>
    <property type="match status" value="1"/>
</dbReference>
<evidence type="ECO:0000313" key="4">
    <source>
        <dbReference type="Proteomes" id="UP000727907"/>
    </source>
</evidence>
<keyword evidence="1" id="KW-1133">Transmembrane helix</keyword>
<feature type="transmembrane region" description="Helical" evidence="1">
    <location>
        <begin position="71"/>
        <end position="91"/>
    </location>
</feature>
<comment type="caution">
    <text evidence="3">The sequence shown here is derived from an EMBL/GenBank/DDBJ whole genome shotgun (WGS) entry which is preliminary data.</text>
</comment>